<dbReference type="SMART" id="SM00065">
    <property type="entry name" value="GAF"/>
    <property type="match status" value="1"/>
</dbReference>
<dbReference type="Proteomes" id="UP000053398">
    <property type="component" value="Unassembled WGS sequence"/>
</dbReference>
<organism evidence="4 5">
    <name type="scientific">Streptomyces corchorusii</name>
    <name type="common">Streptomyces chibaensis</name>
    <dbReference type="NCBI Taxonomy" id="1903"/>
    <lineage>
        <taxon>Bacteria</taxon>
        <taxon>Bacillati</taxon>
        <taxon>Actinomycetota</taxon>
        <taxon>Actinomycetes</taxon>
        <taxon>Kitasatosporales</taxon>
        <taxon>Streptomycetaceae</taxon>
        <taxon>Streptomyces</taxon>
    </lineage>
</organism>
<dbReference type="EMBL" id="LMWP01000027">
    <property type="protein sequence ID" value="KUN22714.1"/>
    <property type="molecule type" value="Genomic_DNA"/>
</dbReference>
<comment type="caution">
    <text evidence="4">The sequence shown here is derived from an EMBL/GenBank/DDBJ whole genome shotgun (WGS) entry which is preliminary data.</text>
</comment>
<sequence>MSAPHDSEDLSARVLEALFAQAPMGLYVFDEQLRVVRYNTARRGVPGLPGDAVLGRRLDEVAEGFHDPELLPLARQVLTGEARVRDRLIRGRPPGGPDRETVLSVSAFRVRPGGGHVLGVAVVEDVSARQHTADRLDILHRAHQAIGTSLDVRDTADALAEVVVDRFADAVSVDVLDEAVRGAALSGGPVDADVPLRRVAFRSVNDPARQAPSDTLATFPFPTPFSRSLQDASPRLVTHLTPDEPWLATDPERARLLTDAGVHSLLITPLVVRRTVLGVVCFYRHRDPRPYDEDDLSLAEQLAQRTALSIDNARSYARERTIATGLQRHLLPRTPPRLTVVDTAALHLPGTMGGGGDWYDVIPLSGSRVALTVGDVTGSGIEVAAAMGQLRTALTTLAVRDPAPEELLSCLDETTVSLTRDTGEPVTASCLYAVFDPVTRACTAASAGHAPPVVLGPPGEPLALEPPAGPLLGTGRGGYEAVRAELPDGSLLALYTNGLVRAAAGARQTLLRVLSHPDRPLSRLADDAVYALLPGQGEDDAVLLLARTRGLPEDRLAEWTLPKDAAVVGTARRLARHQLADWGLEDLAFTTELLVSELVTNAIRYGSPPIRLRMIRDRSLICEVSDGSSTAPHLRNARAIDEGGRGLSLVARLAARWGTRFGRRGKTIWCEQTLDGG</sequence>
<dbReference type="SUPFAM" id="SSF55785">
    <property type="entry name" value="PYP-like sensor domain (PAS domain)"/>
    <property type="match status" value="1"/>
</dbReference>
<dbReference type="CDD" id="cd16936">
    <property type="entry name" value="HATPase_RsbW-like"/>
    <property type="match status" value="1"/>
</dbReference>
<keyword evidence="5" id="KW-1185">Reference proteome</keyword>
<dbReference type="GO" id="GO:0016791">
    <property type="term" value="F:phosphatase activity"/>
    <property type="evidence" value="ECO:0007669"/>
    <property type="project" value="TreeGrafter"/>
</dbReference>
<evidence type="ECO:0000313" key="4">
    <source>
        <dbReference type="EMBL" id="KUN22714.1"/>
    </source>
</evidence>
<dbReference type="Gene3D" id="3.60.40.10">
    <property type="entry name" value="PPM-type phosphatase domain"/>
    <property type="match status" value="1"/>
</dbReference>
<dbReference type="InterPro" id="IPR035965">
    <property type="entry name" value="PAS-like_dom_sf"/>
</dbReference>
<dbReference type="PANTHER" id="PTHR43156">
    <property type="entry name" value="STAGE II SPORULATION PROTEIN E-RELATED"/>
    <property type="match status" value="1"/>
</dbReference>
<dbReference type="SMART" id="SM00331">
    <property type="entry name" value="PP2C_SIG"/>
    <property type="match status" value="1"/>
</dbReference>
<keyword evidence="4" id="KW-0418">Kinase</keyword>
<dbReference type="FunFam" id="3.30.450.40:FF:000035">
    <property type="entry name" value="PAS sensor protein"/>
    <property type="match status" value="1"/>
</dbReference>
<dbReference type="Pfam" id="PF08448">
    <property type="entry name" value="PAS_4"/>
    <property type="match status" value="1"/>
</dbReference>
<dbReference type="InterPro" id="IPR029016">
    <property type="entry name" value="GAF-like_dom_sf"/>
</dbReference>
<dbReference type="InterPro" id="IPR036890">
    <property type="entry name" value="HATPase_C_sf"/>
</dbReference>
<dbReference type="Pfam" id="PF13581">
    <property type="entry name" value="HATPase_c_2"/>
    <property type="match status" value="1"/>
</dbReference>
<dbReference type="NCBIfam" id="TIGR00229">
    <property type="entry name" value="sensory_box"/>
    <property type="match status" value="1"/>
</dbReference>
<feature type="domain" description="PPM-type phosphatase" evidence="3">
    <location>
        <begin position="338"/>
        <end position="548"/>
    </location>
</feature>
<protein>
    <submittedName>
        <fullName evidence="4">Protein kinase</fullName>
    </submittedName>
</protein>
<dbReference type="CDD" id="cd00130">
    <property type="entry name" value="PAS"/>
    <property type="match status" value="1"/>
</dbReference>
<dbReference type="InterPro" id="IPR003594">
    <property type="entry name" value="HATPase_dom"/>
</dbReference>
<dbReference type="InterPro" id="IPR036457">
    <property type="entry name" value="PPM-type-like_dom_sf"/>
</dbReference>
<dbReference type="Gene3D" id="3.30.450.20">
    <property type="entry name" value="PAS domain"/>
    <property type="match status" value="1"/>
</dbReference>
<dbReference type="InterPro" id="IPR003018">
    <property type="entry name" value="GAF"/>
</dbReference>
<keyword evidence="1" id="KW-0378">Hydrolase</keyword>
<dbReference type="InterPro" id="IPR013656">
    <property type="entry name" value="PAS_4"/>
</dbReference>
<dbReference type="InterPro" id="IPR000014">
    <property type="entry name" value="PAS"/>
</dbReference>
<keyword evidence="4" id="KW-0808">Transferase</keyword>
<dbReference type="AlphaFoldDB" id="A0A101Q3Q3"/>
<feature type="domain" description="GAF" evidence="2">
    <location>
        <begin position="134"/>
        <end position="320"/>
    </location>
</feature>
<name>A0A101Q3Q3_STRCK</name>
<dbReference type="SUPFAM" id="SSF55781">
    <property type="entry name" value="GAF domain-like"/>
    <property type="match status" value="1"/>
</dbReference>
<dbReference type="FunFam" id="3.30.565.10:FF:000028">
    <property type="entry name" value="PAS sensor protein"/>
    <property type="match status" value="1"/>
</dbReference>
<dbReference type="InterPro" id="IPR052016">
    <property type="entry name" value="Bact_Sigma-Reg"/>
</dbReference>
<evidence type="ECO:0000313" key="5">
    <source>
        <dbReference type="Proteomes" id="UP000053398"/>
    </source>
</evidence>
<dbReference type="InterPro" id="IPR001932">
    <property type="entry name" value="PPM-type_phosphatase-like_dom"/>
</dbReference>
<dbReference type="Gene3D" id="3.30.450.40">
    <property type="match status" value="1"/>
</dbReference>
<gene>
    <name evidence="4" type="ORF">AQJ11_24635</name>
</gene>
<evidence type="ECO:0000256" key="1">
    <source>
        <dbReference type="ARBA" id="ARBA00022801"/>
    </source>
</evidence>
<dbReference type="RefSeq" id="WP_059264406.1">
    <property type="nucleotide sequence ID" value="NZ_KQ948359.1"/>
</dbReference>
<proteinExistence type="predicted"/>
<evidence type="ECO:0000259" key="3">
    <source>
        <dbReference type="SMART" id="SM00331"/>
    </source>
</evidence>
<reference evidence="4 5" key="1">
    <citation type="submission" date="2015-10" db="EMBL/GenBank/DDBJ databases">
        <title>Draft genome sequence of Streptomyces corchorusii DSM 40340, type strain for the species Streptomyces corchorusii.</title>
        <authorList>
            <person name="Ruckert C."/>
            <person name="Winkler A."/>
            <person name="Kalinowski J."/>
            <person name="Kampfer P."/>
            <person name="Glaeser S."/>
        </authorList>
    </citation>
    <scope>NUCLEOTIDE SEQUENCE [LARGE SCALE GENOMIC DNA]</scope>
    <source>
        <strain evidence="4 5">DSM 40340</strain>
    </source>
</reference>
<accession>A0A101Q3Q3</accession>
<dbReference type="Pfam" id="PF07228">
    <property type="entry name" value="SpoIIE"/>
    <property type="match status" value="1"/>
</dbReference>
<dbReference type="SUPFAM" id="SSF55874">
    <property type="entry name" value="ATPase domain of HSP90 chaperone/DNA topoisomerase II/histidine kinase"/>
    <property type="match status" value="1"/>
</dbReference>
<dbReference type="GO" id="GO:0016301">
    <property type="term" value="F:kinase activity"/>
    <property type="evidence" value="ECO:0007669"/>
    <property type="project" value="UniProtKB-KW"/>
</dbReference>
<dbReference type="Gene3D" id="3.30.565.10">
    <property type="entry name" value="Histidine kinase-like ATPase, C-terminal domain"/>
    <property type="match status" value="1"/>
</dbReference>
<dbReference type="PANTHER" id="PTHR43156:SF2">
    <property type="entry name" value="STAGE II SPORULATION PROTEIN E"/>
    <property type="match status" value="1"/>
</dbReference>
<evidence type="ECO:0000259" key="2">
    <source>
        <dbReference type="SMART" id="SM00065"/>
    </source>
</evidence>
<dbReference type="Pfam" id="PF01590">
    <property type="entry name" value="GAF"/>
    <property type="match status" value="1"/>
</dbReference>